<evidence type="ECO:0000313" key="2">
    <source>
        <dbReference type="Proteomes" id="UP001220010"/>
    </source>
</evidence>
<accession>A0ABT5X8M6</accession>
<evidence type="ECO:0008006" key="3">
    <source>
        <dbReference type="Google" id="ProtNLM"/>
    </source>
</evidence>
<comment type="caution">
    <text evidence="1">The sequence shown here is derived from an EMBL/GenBank/DDBJ whole genome shotgun (WGS) entry which is preliminary data.</text>
</comment>
<sequence length="652" mass="74173">MTLVLGPALGQPEAKMSFQQAGSSMMPFNVNQPVVYSIHLTNPMPSFMRYHVVLEVGPDYNNYSISKRHSRYVDLDSGATQEIQFEVNYRSPELSRSDFGRWAQDDNDTSIWERSWYRATFTPKVGNPLRSLEGYDGQPSLIKMITLYRNADVSPKMGTDQTLYSYRVDLFSSAEDAVTLQVAPEAIGPWKDCGTYNYTNIGAWQTFRWDNITLDFDFIAAHYRFVGRKQTQVFEGPFWPIDYEYANESVHPPEGFSGTPFTYTLDFNGSKSLDVGLHVWDVDQNLFRLIERKKYTDANRWQKIVWTGVTPSERIGSEGTSSYYFSFYYPGSENPLGTSREDEGKVYLGPDIVLIRYENPTVSPEKGSTVSLYTYSVEVETALPVCDIELQTSEPGSSIWRSQGIATYSGEPEISWKDVSFDGDVSGNVSFRFIRVASPPSIFQGPHLFRESIRGIVSPQNGSLGSWDSDFHPPGERLARTPFVFTMEMDSPERTQPLVVKLEVYDPVRKTWIEAGRPQSLNVTERSANFTIDQMPFAEPFLGESRFRFVSGNRFLDGEDGYPGPNIVANFRNKTWNVTYDSRRGEYIYTYGVEVRSSLESLSVDLVTTMDRTVWTLSNDPQIYASDAAEWKRLEWQGYPYHLEVDFAAVGG</sequence>
<proteinExistence type="predicted"/>
<dbReference type="EMBL" id="JARFPK010000025">
    <property type="protein sequence ID" value="MDF0591049.1"/>
    <property type="molecule type" value="Genomic_DNA"/>
</dbReference>
<reference evidence="1 2" key="1">
    <citation type="submission" date="2023-03" db="EMBL/GenBank/DDBJ databases">
        <title>WGS of Methanotrichaceae archaeon Mx.</title>
        <authorList>
            <person name="Sorokin D.Y."/>
            <person name="Merkel A.Y."/>
        </authorList>
    </citation>
    <scope>NUCLEOTIDE SEQUENCE [LARGE SCALE GENOMIC DNA]</scope>
    <source>
        <strain evidence="1 2">Mx</strain>
    </source>
</reference>
<evidence type="ECO:0000313" key="1">
    <source>
        <dbReference type="EMBL" id="MDF0591049.1"/>
    </source>
</evidence>
<name>A0ABT5X8M6_9EURY</name>
<keyword evidence="2" id="KW-1185">Reference proteome</keyword>
<gene>
    <name evidence="1" type="ORF">P0O15_07695</name>
</gene>
<organism evidence="1 2">
    <name type="scientific">Candidatus Methanocrinis natronophilus</name>
    <dbReference type="NCBI Taxonomy" id="3033396"/>
    <lineage>
        <taxon>Archaea</taxon>
        <taxon>Methanobacteriati</taxon>
        <taxon>Methanobacteriota</taxon>
        <taxon>Stenosarchaea group</taxon>
        <taxon>Methanomicrobia</taxon>
        <taxon>Methanotrichales</taxon>
        <taxon>Methanotrichaceae</taxon>
        <taxon>Methanocrinis</taxon>
    </lineage>
</organism>
<dbReference type="Proteomes" id="UP001220010">
    <property type="component" value="Unassembled WGS sequence"/>
</dbReference>
<protein>
    <recommendedName>
        <fullName evidence="3">DNRLRE domain-containing protein</fullName>
    </recommendedName>
</protein>